<feature type="non-terminal residue" evidence="1">
    <location>
        <position position="112"/>
    </location>
</feature>
<name>A0ACB8QBR6_9AGAM</name>
<protein>
    <submittedName>
        <fullName evidence="1">Carboxylesterase</fullName>
    </submittedName>
</protein>
<accession>A0ACB8QBR6</accession>
<sequence>SLQWGSSSLTQYDGTSIAQNQDIVFVSFNYRLNAFGFPSAPDLPLASNNLGYLDQEAAFRWVQDNIAAFGGDKSKVTIMGQSAGSLSVSEAIMRHSPDSAPFRAGIMLSGAT</sequence>
<comment type="caution">
    <text evidence="1">The sequence shown here is derived from an EMBL/GenBank/DDBJ whole genome shotgun (WGS) entry which is preliminary data.</text>
</comment>
<proteinExistence type="predicted"/>
<evidence type="ECO:0000313" key="1">
    <source>
        <dbReference type="EMBL" id="KAI0029138.1"/>
    </source>
</evidence>
<dbReference type="Proteomes" id="UP000814128">
    <property type="component" value="Unassembled WGS sequence"/>
</dbReference>
<organism evidence="1 2">
    <name type="scientific">Vararia minispora EC-137</name>
    <dbReference type="NCBI Taxonomy" id="1314806"/>
    <lineage>
        <taxon>Eukaryota</taxon>
        <taxon>Fungi</taxon>
        <taxon>Dikarya</taxon>
        <taxon>Basidiomycota</taxon>
        <taxon>Agaricomycotina</taxon>
        <taxon>Agaricomycetes</taxon>
        <taxon>Russulales</taxon>
        <taxon>Lachnocladiaceae</taxon>
        <taxon>Vararia</taxon>
    </lineage>
</organism>
<evidence type="ECO:0000313" key="2">
    <source>
        <dbReference type="Proteomes" id="UP000814128"/>
    </source>
</evidence>
<reference evidence="1" key="2">
    <citation type="journal article" date="2022" name="New Phytol.">
        <title>Evolutionary transition to the ectomycorrhizal habit in the genomes of a hyperdiverse lineage of mushroom-forming fungi.</title>
        <authorList>
            <person name="Looney B."/>
            <person name="Miyauchi S."/>
            <person name="Morin E."/>
            <person name="Drula E."/>
            <person name="Courty P.E."/>
            <person name="Kohler A."/>
            <person name="Kuo A."/>
            <person name="LaButti K."/>
            <person name="Pangilinan J."/>
            <person name="Lipzen A."/>
            <person name="Riley R."/>
            <person name="Andreopoulos W."/>
            <person name="He G."/>
            <person name="Johnson J."/>
            <person name="Nolan M."/>
            <person name="Tritt A."/>
            <person name="Barry K.W."/>
            <person name="Grigoriev I.V."/>
            <person name="Nagy L.G."/>
            <person name="Hibbett D."/>
            <person name="Henrissat B."/>
            <person name="Matheny P.B."/>
            <person name="Labbe J."/>
            <person name="Martin F.M."/>
        </authorList>
    </citation>
    <scope>NUCLEOTIDE SEQUENCE</scope>
    <source>
        <strain evidence="1">EC-137</strain>
    </source>
</reference>
<keyword evidence="2" id="KW-1185">Reference proteome</keyword>
<reference evidence="1" key="1">
    <citation type="submission" date="2021-02" db="EMBL/GenBank/DDBJ databases">
        <authorList>
            <consortium name="DOE Joint Genome Institute"/>
            <person name="Ahrendt S."/>
            <person name="Looney B.P."/>
            <person name="Miyauchi S."/>
            <person name="Morin E."/>
            <person name="Drula E."/>
            <person name="Courty P.E."/>
            <person name="Chicoki N."/>
            <person name="Fauchery L."/>
            <person name="Kohler A."/>
            <person name="Kuo A."/>
            <person name="Labutti K."/>
            <person name="Pangilinan J."/>
            <person name="Lipzen A."/>
            <person name="Riley R."/>
            <person name="Andreopoulos W."/>
            <person name="He G."/>
            <person name="Johnson J."/>
            <person name="Barry K.W."/>
            <person name="Grigoriev I.V."/>
            <person name="Nagy L."/>
            <person name="Hibbett D."/>
            <person name="Henrissat B."/>
            <person name="Matheny P.B."/>
            <person name="Labbe J."/>
            <person name="Martin F."/>
        </authorList>
    </citation>
    <scope>NUCLEOTIDE SEQUENCE</scope>
    <source>
        <strain evidence="1">EC-137</strain>
    </source>
</reference>
<gene>
    <name evidence="1" type="ORF">K488DRAFT_24792</name>
</gene>
<feature type="non-terminal residue" evidence="1">
    <location>
        <position position="1"/>
    </location>
</feature>
<dbReference type="EMBL" id="MU273696">
    <property type="protein sequence ID" value="KAI0029138.1"/>
    <property type="molecule type" value="Genomic_DNA"/>
</dbReference>